<organism evidence="1 2">
    <name type="scientific">Stutzerimonas marianensis</name>
    <dbReference type="NCBI Taxonomy" id="2929513"/>
    <lineage>
        <taxon>Bacteria</taxon>
        <taxon>Pseudomonadati</taxon>
        <taxon>Pseudomonadota</taxon>
        <taxon>Gammaproteobacteria</taxon>
        <taxon>Pseudomonadales</taxon>
        <taxon>Pseudomonadaceae</taxon>
        <taxon>Stutzerimonas</taxon>
    </lineage>
</organism>
<keyword evidence="2" id="KW-1185">Reference proteome</keyword>
<dbReference type="Proteomes" id="UP001139682">
    <property type="component" value="Unassembled WGS sequence"/>
</dbReference>
<comment type="caution">
    <text evidence="1">The sequence shown here is derived from an EMBL/GenBank/DDBJ whole genome shotgun (WGS) entry which is preliminary data.</text>
</comment>
<name>A0A9X2AT35_9GAMM</name>
<protein>
    <submittedName>
        <fullName evidence="1">Uncharacterized protein</fullName>
    </submittedName>
</protein>
<sequence>MNLSARTLTKLARPADAKTKVPVRFSALLVVPMLLTACAQAPKSTVDERQFGTLSCAELAQQAEEGSASKAVADQAKSDSWRAVVPFIVAARYGQAAFASNEAEKRLTLLAQQSTRLGCVH</sequence>
<evidence type="ECO:0000313" key="1">
    <source>
        <dbReference type="EMBL" id="MCJ0974629.1"/>
    </source>
</evidence>
<accession>A0A9X2AT35</accession>
<gene>
    <name evidence="1" type="ORF">MST27_14755</name>
</gene>
<proteinExistence type="predicted"/>
<reference evidence="1" key="1">
    <citation type="submission" date="2022-03" db="EMBL/GenBank/DDBJ databases">
        <title>Pseudomonas marianensis sp. nov., a marine bacterium isolated from deep-sea sediments of the Mariana Trench.</title>
        <authorList>
            <person name="Wei Y."/>
        </authorList>
    </citation>
    <scope>NUCLEOTIDE SEQUENCE</scope>
    <source>
        <strain evidence="1">PS1</strain>
    </source>
</reference>
<dbReference type="RefSeq" id="WP_243606703.1">
    <property type="nucleotide sequence ID" value="NZ_JALGRD010000008.1"/>
</dbReference>
<dbReference type="AlphaFoldDB" id="A0A9X2AT35"/>
<dbReference type="EMBL" id="JALGRD010000008">
    <property type="protein sequence ID" value="MCJ0974629.1"/>
    <property type="molecule type" value="Genomic_DNA"/>
</dbReference>
<evidence type="ECO:0000313" key="2">
    <source>
        <dbReference type="Proteomes" id="UP001139682"/>
    </source>
</evidence>